<evidence type="ECO:0000313" key="2">
    <source>
        <dbReference type="Proteomes" id="UP000320772"/>
    </source>
</evidence>
<dbReference type="AlphaFoldDB" id="A0A4Y3M586"/>
<keyword evidence="2" id="KW-1185">Reference proteome</keyword>
<reference evidence="1 2" key="1">
    <citation type="submission" date="2019-06" db="EMBL/GenBank/DDBJ databases">
        <title>Whole genome shotgun sequence of Gluconobacter roseus NBRC 3990.</title>
        <authorList>
            <person name="Hosoyama A."/>
            <person name="Uohara A."/>
            <person name="Ohji S."/>
            <person name="Ichikawa N."/>
        </authorList>
    </citation>
    <scope>NUCLEOTIDE SEQUENCE [LARGE SCALE GENOMIC DNA]</scope>
    <source>
        <strain evidence="1 2">NBRC 3990</strain>
    </source>
</reference>
<accession>A0A4Y3M586</accession>
<comment type="caution">
    <text evidence="1">The sequence shown here is derived from an EMBL/GenBank/DDBJ whole genome shotgun (WGS) entry which is preliminary data.</text>
</comment>
<proteinExistence type="predicted"/>
<protein>
    <submittedName>
        <fullName evidence="1">Uncharacterized protein</fullName>
    </submittedName>
</protein>
<dbReference type="Proteomes" id="UP000320772">
    <property type="component" value="Unassembled WGS sequence"/>
</dbReference>
<evidence type="ECO:0000313" key="1">
    <source>
        <dbReference type="EMBL" id="GEB03537.1"/>
    </source>
</evidence>
<name>A0A4Y3M586_9PROT</name>
<organism evidence="1 2">
    <name type="scientific">Gluconobacter roseus NBRC 3990</name>
    <dbReference type="NCBI Taxonomy" id="1307950"/>
    <lineage>
        <taxon>Bacteria</taxon>
        <taxon>Pseudomonadati</taxon>
        <taxon>Pseudomonadota</taxon>
        <taxon>Alphaproteobacteria</taxon>
        <taxon>Acetobacterales</taxon>
        <taxon>Acetobacteraceae</taxon>
        <taxon>Gluconobacter</taxon>
    </lineage>
</organism>
<sequence>MPAMCSKISDLLKLADNHWGKGEKQQTIEVVENIYALYDQEECGINQRNHQKNIKDTEIL</sequence>
<dbReference type="EMBL" id="BJLY01000002">
    <property type="protein sequence ID" value="GEB03537.1"/>
    <property type="molecule type" value="Genomic_DNA"/>
</dbReference>
<gene>
    <name evidence="1" type="ORF">GRO01_11130</name>
</gene>